<reference evidence="5 6" key="1">
    <citation type="submission" date="2016-02" db="EMBL/GenBank/DDBJ databases">
        <title>Paenibacillus sp. LPB0068, isolated from Crassostrea gigas.</title>
        <authorList>
            <person name="Shin S.-K."/>
            <person name="Yi H."/>
        </authorList>
    </citation>
    <scope>NUCLEOTIDE SEQUENCE [LARGE SCALE GENOMIC DNA]</scope>
    <source>
        <strain evidence="5 6">LPB0068</strain>
    </source>
</reference>
<dbReference type="SUPFAM" id="SSF51261">
    <property type="entry name" value="Duplicated hybrid motif"/>
    <property type="match status" value="1"/>
</dbReference>
<name>A0A167EKC2_9BACL</name>
<dbReference type="PANTHER" id="PTHR21666:SF287">
    <property type="entry name" value="CYTOPLASMIC MEMBRANE PROTEIN"/>
    <property type="match status" value="1"/>
</dbReference>
<organism evidence="5 6">
    <name type="scientific">Paenibacillus crassostreae</name>
    <dbReference type="NCBI Taxonomy" id="1763538"/>
    <lineage>
        <taxon>Bacteria</taxon>
        <taxon>Bacillati</taxon>
        <taxon>Bacillota</taxon>
        <taxon>Bacilli</taxon>
        <taxon>Bacillales</taxon>
        <taxon>Paenibacillaceae</taxon>
        <taxon>Paenibacillus</taxon>
    </lineage>
</organism>
<dbReference type="GO" id="GO:0004222">
    <property type="term" value="F:metalloendopeptidase activity"/>
    <property type="evidence" value="ECO:0007669"/>
    <property type="project" value="TreeGrafter"/>
</dbReference>
<protein>
    <submittedName>
        <fullName evidence="5">Peptidase M23</fullName>
    </submittedName>
</protein>
<keyword evidence="6" id="KW-1185">Reference proteome</keyword>
<dbReference type="GO" id="GO:0004040">
    <property type="term" value="F:amidase activity"/>
    <property type="evidence" value="ECO:0007669"/>
    <property type="project" value="InterPro"/>
</dbReference>
<dbReference type="OrthoDB" id="9813368at2"/>
<dbReference type="PANTHER" id="PTHR21666">
    <property type="entry name" value="PEPTIDASE-RELATED"/>
    <property type="match status" value="1"/>
</dbReference>
<dbReference type="Pfam" id="PF01551">
    <property type="entry name" value="Peptidase_M23"/>
    <property type="match status" value="1"/>
</dbReference>
<dbReference type="RefSeq" id="WP_068657069.1">
    <property type="nucleotide sequence ID" value="NZ_LSFN01000007.1"/>
</dbReference>
<sequence>MNEILKQGLLYKAKYYILIIVVVAAVVALISAIMAALVDDNSGGSGPGIAPLLCTPGAVNMAAIDKRFEDAGVFAGKQEIFIQAANENGIDPILLMSIAMHESTYGKSSAVREKNNPGGLMRSDGKGLMKFSTLDEGIQFMAGNLNRLYISQGLVTIETIGNKYAPVGAKNDPNNLNSHWIPTVTKIANTFGGLSANCIQLATGDFAYPITPPLTVTSHYGMRTHPVTGMPSTFHKGTDLDCSIGDPIYAVDSGSIVVAIKYGGGDYGHHIIIDHGSGFTLYGHMTNVSVNIGQNVTKGQNIGTCGKTGRVTGPHLHFEIQTGEIYGTREDPWPFLDSIGMSEDESDPGDEGAEEPTVKGDGDE</sequence>
<dbReference type="InterPro" id="IPR011055">
    <property type="entry name" value="Dup_hybrid_motif"/>
</dbReference>
<feature type="domain" description="Mannosyl-glycoprotein endo-beta-N-acetylglucosamidase-like" evidence="4">
    <location>
        <begin position="79"/>
        <end position="160"/>
    </location>
</feature>
<dbReference type="Proteomes" id="UP000077134">
    <property type="component" value="Unassembled WGS sequence"/>
</dbReference>
<dbReference type="InterPro" id="IPR002901">
    <property type="entry name" value="MGlyc_endo_b_GlcNAc-like_dom"/>
</dbReference>
<dbReference type="InterPro" id="IPR016047">
    <property type="entry name" value="M23ase_b-sheet_dom"/>
</dbReference>
<feature type="compositionally biased region" description="Acidic residues" evidence="1">
    <location>
        <begin position="342"/>
        <end position="354"/>
    </location>
</feature>
<feature type="transmembrane region" description="Helical" evidence="2">
    <location>
        <begin position="15"/>
        <end position="38"/>
    </location>
</feature>
<keyword evidence="2" id="KW-1133">Transmembrane helix</keyword>
<keyword evidence="2" id="KW-0812">Transmembrane</keyword>
<feature type="region of interest" description="Disordered" evidence="1">
    <location>
        <begin position="334"/>
        <end position="364"/>
    </location>
</feature>
<dbReference type="Gene3D" id="2.70.70.10">
    <property type="entry name" value="Glucose Permease (Domain IIA)"/>
    <property type="match status" value="1"/>
</dbReference>
<evidence type="ECO:0000256" key="2">
    <source>
        <dbReference type="SAM" id="Phobius"/>
    </source>
</evidence>
<gene>
    <name evidence="5" type="ORF">PNBC_08345</name>
</gene>
<comment type="caution">
    <text evidence="5">The sequence shown here is derived from an EMBL/GenBank/DDBJ whole genome shotgun (WGS) entry which is preliminary data.</text>
</comment>
<feature type="domain" description="M23ase beta-sheet core" evidence="3">
    <location>
        <begin position="234"/>
        <end position="323"/>
    </location>
</feature>
<evidence type="ECO:0000313" key="5">
    <source>
        <dbReference type="EMBL" id="OAB75627.1"/>
    </source>
</evidence>
<evidence type="ECO:0000259" key="3">
    <source>
        <dbReference type="Pfam" id="PF01551"/>
    </source>
</evidence>
<dbReference type="CDD" id="cd12797">
    <property type="entry name" value="M23_peptidase"/>
    <property type="match status" value="1"/>
</dbReference>
<dbReference type="AlphaFoldDB" id="A0A167EKC2"/>
<dbReference type="Pfam" id="PF01832">
    <property type="entry name" value="Glucosaminidase"/>
    <property type="match status" value="1"/>
</dbReference>
<evidence type="ECO:0000313" key="6">
    <source>
        <dbReference type="Proteomes" id="UP000077134"/>
    </source>
</evidence>
<accession>A0A167EKC2</accession>
<dbReference type="EMBL" id="LSFN01000007">
    <property type="protein sequence ID" value="OAB75627.1"/>
    <property type="molecule type" value="Genomic_DNA"/>
</dbReference>
<proteinExistence type="predicted"/>
<evidence type="ECO:0000256" key="1">
    <source>
        <dbReference type="SAM" id="MobiDB-lite"/>
    </source>
</evidence>
<keyword evidence="2" id="KW-0472">Membrane</keyword>
<dbReference type="InterPro" id="IPR050570">
    <property type="entry name" value="Cell_wall_metabolism_enzyme"/>
</dbReference>
<evidence type="ECO:0000259" key="4">
    <source>
        <dbReference type="Pfam" id="PF01832"/>
    </source>
</evidence>